<evidence type="ECO:0000313" key="2">
    <source>
        <dbReference type="EMBL" id="CAH0267434.1"/>
    </source>
</evidence>
<sequence>MSLPKRKYSKSKLFKSASKVGKSQPHEVVIPTYHSNKLTPNSPSVKKVLSNVN</sequence>
<evidence type="ECO:0000313" key="3">
    <source>
        <dbReference type="EMBL" id="SIR83912.1"/>
    </source>
</evidence>
<gene>
    <name evidence="3" type="ORF">SAMN05878482_106110</name>
    <name evidence="2" type="ORF">SRABI133_03566</name>
</gene>
<feature type="region of interest" description="Disordered" evidence="1">
    <location>
        <begin position="1"/>
        <end position="53"/>
    </location>
</feature>
<dbReference type="Proteomes" id="UP000185829">
    <property type="component" value="Unassembled WGS sequence"/>
</dbReference>
<evidence type="ECO:0000256" key="1">
    <source>
        <dbReference type="SAM" id="MobiDB-lite"/>
    </source>
</evidence>
<comment type="caution">
    <text evidence="2">The sequence shown here is derived from an EMBL/GenBank/DDBJ whole genome shotgun (WGS) entry which is preliminary data.</text>
</comment>
<dbReference type="EMBL" id="CAKKMG010000059">
    <property type="protein sequence ID" value="CAH0267434.1"/>
    <property type="molecule type" value="Genomic_DNA"/>
</dbReference>
<feature type="compositionally biased region" description="Polar residues" evidence="1">
    <location>
        <begin position="33"/>
        <end position="53"/>
    </location>
</feature>
<name>A0A9W4PGV5_9BACI</name>
<feature type="compositionally biased region" description="Basic residues" evidence="1">
    <location>
        <begin position="1"/>
        <end position="13"/>
    </location>
</feature>
<dbReference type="EMBL" id="FTMX01000006">
    <property type="protein sequence ID" value="SIR83912.1"/>
    <property type="molecule type" value="Genomic_DNA"/>
</dbReference>
<proteinExistence type="predicted"/>
<organism evidence="2 5">
    <name type="scientific">Peribacillus simplex</name>
    <dbReference type="NCBI Taxonomy" id="1478"/>
    <lineage>
        <taxon>Bacteria</taxon>
        <taxon>Bacillati</taxon>
        <taxon>Bacillota</taxon>
        <taxon>Bacilli</taxon>
        <taxon>Bacillales</taxon>
        <taxon>Bacillaceae</taxon>
        <taxon>Peribacillus</taxon>
    </lineage>
</organism>
<protein>
    <submittedName>
        <fullName evidence="2">Uncharacterized protein</fullName>
    </submittedName>
</protein>
<dbReference type="AlphaFoldDB" id="A0A9W4PGV5"/>
<evidence type="ECO:0000313" key="4">
    <source>
        <dbReference type="Proteomes" id="UP000185829"/>
    </source>
</evidence>
<reference evidence="3 4" key="1">
    <citation type="submission" date="2017-01" db="EMBL/GenBank/DDBJ databases">
        <authorList>
            <person name="Varghese N."/>
            <person name="Submissions S."/>
        </authorList>
    </citation>
    <scope>NUCLEOTIDE SEQUENCE [LARGE SCALE GENOMIC DNA]</scope>
    <source>
        <strain evidence="3 4">RUG2-6</strain>
    </source>
</reference>
<evidence type="ECO:0000313" key="5">
    <source>
        <dbReference type="Proteomes" id="UP000789326"/>
    </source>
</evidence>
<reference evidence="2" key="2">
    <citation type="submission" date="2021-11" db="EMBL/GenBank/DDBJ databases">
        <authorList>
            <person name="Bulgarelli D."/>
        </authorList>
    </citation>
    <scope>NUCLEOTIDE SEQUENCE</scope>
    <source>
        <strain evidence="2">Bi133</strain>
    </source>
</reference>
<accession>A0A9W4PGV5</accession>
<dbReference type="Proteomes" id="UP000789326">
    <property type="component" value="Unassembled WGS sequence"/>
</dbReference>